<keyword evidence="2" id="KW-1185">Reference proteome</keyword>
<name>A0A8S1LXY2_PARPR</name>
<sequence>MAEQKKRLNSSMTYEEYVSIFEKEPKKPTLKPKLNPDLVMDDLDLLSDATTTDNLEYFYTEINDKQELKQVLFNEQSQKRQRTYSENISYTFLSFIQKKIERKQSD</sequence>
<accession>A0A8S1LXY2</accession>
<reference evidence="1" key="1">
    <citation type="submission" date="2021-01" db="EMBL/GenBank/DDBJ databases">
        <authorList>
            <consortium name="Genoscope - CEA"/>
            <person name="William W."/>
        </authorList>
    </citation>
    <scope>NUCLEOTIDE SEQUENCE</scope>
</reference>
<dbReference type="AlphaFoldDB" id="A0A8S1LXY2"/>
<dbReference type="OMA" id="EYFYTEI"/>
<gene>
    <name evidence="1" type="ORF">PPRIM_AZ9-3.1.T0480211</name>
</gene>
<comment type="caution">
    <text evidence="1">The sequence shown here is derived from an EMBL/GenBank/DDBJ whole genome shotgun (WGS) entry which is preliminary data.</text>
</comment>
<evidence type="ECO:0000313" key="1">
    <source>
        <dbReference type="EMBL" id="CAD8072099.1"/>
    </source>
</evidence>
<proteinExistence type="predicted"/>
<dbReference type="Proteomes" id="UP000688137">
    <property type="component" value="Unassembled WGS sequence"/>
</dbReference>
<dbReference type="EMBL" id="CAJJDM010000048">
    <property type="protein sequence ID" value="CAD8072099.1"/>
    <property type="molecule type" value="Genomic_DNA"/>
</dbReference>
<protein>
    <submittedName>
        <fullName evidence="1">Uncharacterized protein</fullName>
    </submittedName>
</protein>
<evidence type="ECO:0000313" key="2">
    <source>
        <dbReference type="Proteomes" id="UP000688137"/>
    </source>
</evidence>
<organism evidence="1 2">
    <name type="scientific">Paramecium primaurelia</name>
    <dbReference type="NCBI Taxonomy" id="5886"/>
    <lineage>
        <taxon>Eukaryota</taxon>
        <taxon>Sar</taxon>
        <taxon>Alveolata</taxon>
        <taxon>Ciliophora</taxon>
        <taxon>Intramacronucleata</taxon>
        <taxon>Oligohymenophorea</taxon>
        <taxon>Peniculida</taxon>
        <taxon>Parameciidae</taxon>
        <taxon>Paramecium</taxon>
    </lineage>
</organism>